<name>A0A1L6ZA15_PIG</name>
<feature type="signal peptide" evidence="1">
    <location>
        <begin position="1"/>
        <end position="18"/>
    </location>
</feature>
<dbReference type="ExpressionAtlas" id="A0A1L6ZA15">
    <property type="expression patterns" value="baseline"/>
</dbReference>
<evidence type="ECO:0000313" key="2">
    <source>
        <dbReference type="EMBL" id="APT43270.1"/>
    </source>
</evidence>
<accession>A0A1L6ZA15</accession>
<evidence type="ECO:0000256" key="1">
    <source>
        <dbReference type="SAM" id="SignalP"/>
    </source>
</evidence>
<reference evidence="2" key="1">
    <citation type="submission" date="2015-12" db="EMBL/GenBank/DDBJ databases">
        <title>Alternative splicing and transcription induced chimerism in G6F and Ly6G6D among mammals.</title>
        <authorList>
            <person name="Lopez-Diez R."/>
            <person name="Rastrojo A."/>
            <person name="Hernandez-Torres F."/>
            <person name="Aguado B."/>
        </authorList>
    </citation>
    <scope>NUCLEOTIDE SEQUENCE</scope>
</reference>
<dbReference type="EMBL" id="KU253674">
    <property type="protein sequence ID" value="APT43270.1"/>
    <property type="molecule type" value="mRNA"/>
</dbReference>
<proteinExistence type="evidence at transcript level"/>
<dbReference type="Bgee" id="ENSSSCG00000040885">
    <property type="expression patterns" value="Expressed in penis and 21 other cell types or tissues"/>
</dbReference>
<organism evidence="2">
    <name type="scientific">Sus scrofa</name>
    <name type="common">Pig</name>
    <dbReference type="NCBI Taxonomy" id="9823"/>
    <lineage>
        <taxon>Eukaryota</taxon>
        <taxon>Metazoa</taxon>
        <taxon>Chordata</taxon>
        <taxon>Craniata</taxon>
        <taxon>Vertebrata</taxon>
        <taxon>Euteleostomi</taxon>
        <taxon>Mammalia</taxon>
        <taxon>Eutheria</taxon>
        <taxon>Laurasiatheria</taxon>
        <taxon>Artiodactyla</taxon>
        <taxon>Suina</taxon>
        <taxon>Suidae</taxon>
        <taxon>Sus</taxon>
    </lineage>
</organism>
<protein>
    <submittedName>
        <fullName evidence="2">Lymphocyte antigen 6 complex locus G6E</fullName>
    </submittedName>
</protein>
<feature type="chain" id="PRO_5014543709" evidence="1">
    <location>
        <begin position="19"/>
        <end position="39"/>
    </location>
</feature>
<keyword evidence="1" id="KW-0732">Signal</keyword>
<dbReference type="AlphaFoldDB" id="A0A1L6ZA15"/>
<gene>
    <name evidence="2" type="primary">ly6g6e</name>
</gene>
<sequence length="39" mass="3916">MGTSSIFLCLLFLGGALGKGGLGNPWGLVTLLRSAAPLL</sequence>